<organism evidence="3 4">
    <name type="scientific">Sabulicella glaciei</name>
    <dbReference type="NCBI Taxonomy" id="2984948"/>
    <lineage>
        <taxon>Bacteria</taxon>
        <taxon>Pseudomonadati</taxon>
        <taxon>Pseudomonadota</taxon>
        <taxon>Alphaproteobacteria</taxon>
        <taxon>Acetobacterales</taxon>
        <taxon>Acetobacteraceae</taxon>
        <taxon>Sabulicella</taxon>
    </lineage>
</organism>
<evidence type="ECO:0000313" key="4">
    <source>
        <dbReference type="Proteomes" id="UP001526430"/>
    </source>
</evidence>
<proteinExistence type="predicted"/>
<dbReference type="Gene3D" id="3.40.50.11090">
    <property type="match status" value="1"/>
</dbReference>
<keyword evidence="4" id="KW-1185">Reference proteome</keyword>
<name>A0ABT3NZ94_9PROT</name>
<evidence type="ECO:0008006" key="5">
    <source>
        <dbReference type="Google" id="ProtNLM"/>
    </source>
</evidence>
<gene>
    <name evidence="3" type="ORF">OF850_14810</name>
</gene>
<feature type="domain" description="WsaF N-terminal" evidence="1">
    <location>
        <begin position="68"/>
        <end position="205"/>
    </location>
</feature>
<evidence type="ECO:0000259" key="2">
    <source>
        <dbReference type="Pfam" id="PF22772"/>
    </source>
</evidence>
<sequence>MLQGMATKLDALSRKLRGQARLMRRDPQAFATNLMQYTHPALFEERLVDIMNPVPMHVRLDPSLTGKRLNVLNPTLSEQGMTGGPNTILNLAVRIARRGIPVRFVTTVPGGKGASEAWLHAHAEALVGGEVPPIEIAPATNPEAPLAVGPDETFMATHWTTAQQLKPVLPQMRSQQFLYMLQEFEAGFYPWSSNHALALETYTMDFWPVVNERLLAEYFFEHRVGRFAEPGFRERVTTFEPAIERRVFHPPAGPEGDRPRRLLFYARPSNHRNLFGLGLEALRRASADPALAGWEILAIGGRGGVPTLPLSSGHSLVPTPWRGYLAYGDQLREADVLLAPMLSPHTGYPALEMAATGGIAVTNAFAGKSVAVLEELSPNIVATEATVEGLADGLVRAARRAQAGRGRSEALNLPADWGDTLDPAAERLVGILHRLGKG</sequence>
<dbReference type="SUPFAM" id="SSF53756">
    <property type="entry name" value="UDP-Glycosyltransferase/glycogen phosphorylase"/>
    <property type="match status" value="1"/>
</dbReference>
<dbReference type="InterPro" id="IPR048510">
    <property type="entry name" value="WsaF_N"/>
</dbReference>
<evidence type="ECO:0000259" key="1">
    <source>
        <dbReference type="Pfam" id="PF21374"/>
    </source>
</evidence>
<dbReference type="Proteomes" id="UP001526430">
    <property type="component" value="Unassembled WGS sequence"/>
</dbReference>
<dbReference type="EMBL" id="JAPFQI010000012">
    <property type="protein sequence ID" value="MCW8086904.1"/>
    <property type="molecule type" value="Genomic_DNA"/>
</dbReference>
<comment type="caution">
    <text evidence="3">The sequence shown here is derived from an EMBL/GenBank/DDBJ whole genome shotgun (WGS) entry which is preliminary data.</text>
</comment>
<dbReference type="RefSeq" id="WP_301591043.1">
    <property type="nucleotide sequence ID" value="NZ_JAPFQI010000012.1"/>
</dbReference>
<dbReference type="Pfam" id="PF21374">
    <property type="entry name" value="WsaF_N"/>
    <property type="match status" value="1"/>
</dbReference>
<evidence type="ECO:0000313" key="3">
    <source>
        <dbReference type="EMBL" id="MCW8086904.1"/>
    </source>
</evidence>
<protein>
    <recommendedName>
        <fullName evidence="5">Glycosyltransferase</fullName>
    </recommendedName>
</protein>
<accession>A0ABT3NZ94</accession>
<feature type="domain" description="WsaF C-terminal" evidence="2">
    <location>
        <begin position="260"/>
        <end position="394"/>
    </location>
</feature>
<dbReference type="InterPro" id="IPR055050">
    <property type="entry name" value="WsaF_C"/>
</dbReference>
<dbReference type="Gene3D" id="3.40.50.2000">
    <property type="entry name" value="Glycogen Phosphorylase B"/>
    <property type="match status" value="1"/>
</dbReference>
<reference evidence="3 4" key="1">
    <citation type="submission" date="2022-10" db="EMBL/GenBank/DDBJ databases">
        <title>Roseococcus glaciei nov., sp. nov., isolated from glacier.</title>
        <authorList>
            <person name="Liu Q."/>
            <person name="Xin Y.-H."/>
        </authorList>
    </citation>
    <scope>NUCLEOTIDE SEQUENCE [LARGE SCALE GENOMIC DNA]</scope>
    <source>
        <strain evidence="3 4">MDT2-1-1</strain>
    </source>
</reference>
<dbReference type="Pfam" id="PF22772">
    <property type="entry name" value="WsaF_C"/>
    <property type="match status" value="1"/>
</dbReference>